<organism evidence="9 10">
    <name type="scientific">Bowmanella dokdonensis</name>
    <dbReference type="NCBI Taxonomy" id="751969"/>
    <lineage>
        <taxon>Bacteria</taxon>
        <taxon>Pseudomonadati</taxon>
        <taxon>Pseudomonadota</taxon>
        <taxon>Gammaproteobacteria</taxon>
        <taxon>Alteromonadales</taxon>
        <taxon>Alteromonadaceae</taxon>
        <taxon>Bowmanella</taxon>
    </lineage>
</organism>
<comment type="subunit">
    <text evidence="5">Heterooligomer composed of large and small subunits.</text>
</comment>
<feature type="domain" description="OB-fold nucleic acid binding" evidence="8">
    <location>
        <begin position="9"/>
        <end position="102"/>
    </location>
</feature>
<dbReference type="GO" id="GO:0006308">
    <property type="term" value="P:DNA catabolic process"/>
    <property type="evidence" value="ECO:0007669"/>
    <property type="project" value="UniProtKB-UniRule"/>
</dbReference>
<evidence type="ECO:0000259" key="8">
    <source>
        <dbReference type="Pfam" id="PF13742"/>
    </source>
</evidence>
<reference evidence="9" key="1">
    <citation type="submission" date="2021-03" db="EMBL/GenBank/DDBJ databases">
        <title>novel species isolated from a fishpond in China.</title>
        <authorList>
            <person name="Lu H."/>
            <person name="Cai Z."/>
        </authorList>
    </citation>
    <scope>NUCLEOTIDE SEQUENCE</scope>
    <source>
        <strain evidence="9">JCM 30855</strain>
    </source>
</reference>
<dbReference type="NCBIfam" id="TIGR00237">
    <property type="entry name" value="xseA"/>
    <property type="match status" value="1"/>
</dbReference>
<accession>A0A939DP72</accession>
<gene>
    <name evidence="5 9" type="primary">xseA</name>
    <name evidence="9" type="ORF">J0A66_14360</name>
</gene>
<comment type="subcellular location">
    <subcellularLocation>
        <location evidence="5 6">Cytoplasm</location>
    </subcellularLocation>
</comment>
<keyword evidence="1 5" id="KW-0963">Cytoplasm</keyword>
<proteinExistence type="inferred from homology"/>
<evidence type="ECO:0000256" key="2">
    <source>
        <dbReference type="ARBA" id="ARBA00022722"/>
    </source>
</evidence>
<protein>
    <recommendedName>
        <fullName evidence="5">Exodeoxyribonuclease 7 large subunit</fullName>
        <ecNumber evidence="5">3.1.11.6</ecNumber>
    </recommendedName>
    <alternativeName>
        <fullName evidence="5">Exodeoxyribonuclease VII large subunit</fullName>
        <shortName evidence="5">Exonuclease VII large subunit</shortName>
    </alternativeName>
</protein>
<dbReference type="Pfam" id="PF13742">
    <property type="entry name" value="tRNA_anti_2"/>
    <property type="match status" value="1"/>
</dbReference>
<dbReference type="InterPro" id="IPR020579">
    <property type="entry name" value="Exonuc_VII_lsu_C"/>
</dbReference>
<dbReference type="EMBL" id="JAFKCV010000008">
    <property type="protein sequence ID" value="MBN7826414.1"/>
    <property type="molecule type" value="Genomic_DNA"/>
</dbReference>
<evidence type="ECO:0000313" key="10">
    <source>
        <dbReference type="Proteomes" id="UP000664654"/>
    </source>
</evidence>
<dbReference type="PANTHER" id="PTHR30008">
    <property type="entry name" value="EXODEOXYRIBONUCLEASE 7 LARGE SUBUNIT"/>
    <property type="match status" value="1"/>
</dbReference>
<keyword evidence="3 5" id="KW-0378">Hydrolase</keyword>
<sequence length="446" mass="50684">MPSNQQTIYTVSRLNRHARQVLESEIGQVWVRAEISNFVAAGSGHWYFTLKDDRAQVRAAMFRNTNRRVSMRPREGDRVLVRAAISLYEPRGDYQLIVEHMEPEGEGLLKQQFEQLKHRLLSEGLFDAEHKKPLPHPILRVGIVTSPTGAALHDILTVLRRRNPAIEVILYPSQVQGGVASSQLIQAIETANRRKEVDVLIVGRGGGSLEDLWCFNDEMLARCIFASTLPIISAVGHEVDVSIADFVADMRAPTPSAAAELVSQDKLELQKRVEQCQHRLARAFGNFLKTRQYLHHRVASQLERYHPQTKLRQQAQHLDGLSANLHHLWQRRLNQLHSRMQGLEGRLARQSPGQRLEAQQQRLTYLRQSLQRGWQQLYQSKQHKLAGCSHLLDTVSPLATLARGYSISLVGRRLITRTDVLQPGDQMITRLIDGEVSSKVTAIRKR</sequence>
<dbReference type="Pfam" id="PF02601">
    <property type="entry name" value="Exonuc_VII_L"/>
    <property type="match status" value="1"/>
</dbReference>
<dbReference type="GO" id="GO:0008855">
    <property type="term" value="F:exodeoxyribonuclease VII activity"/>
    <property type="evidence" value="ECO:0007669"/>
    <property type="project" value="UniProtKB-UniRule"/>
</dbReference>
<keyword evidence="2 5" id="KW-0540">Nuclease</keyword>
<evidence type="ECO:0000256" key="5">
    <source>
        <dbReference type="HAMAP-Rule" id="MF_00378"/>
    </source>
</evidence>
<name>A0A939DP72_9ALTE</name>
<keyword evidence="10" id="KW-1185">Reference proteome</keyword>
<evidence type="ECO:0000313" key="9">
    <source>
        <dbReference type="EMBL" id="MBN7826414.1"/>
    </source>
</evidence>
<comment type="catalytic activity">
    <reaction evidence="5 6">
        <text>Exonucleolytic cleavage in either 5'- to 3'- or 3'- to 5'-direction to yield nucleoside 5'-phosphates.</text>
        <dbReference type="EC" id="3.1.11.6"/>
    </reaction>
</comment>
<comment type="function">
    <text evidence="5">Bidirectionally degrades single-stranded DNA into large acid-insoluble oligonucleotides, which are then degraded further into small acid-soluble oligonucleotides.</text>
</comment>
<evidence type="ECO:0000256" key="3">
    <source>
        <dbReference type="ARBA" id="ARBA00022801"/>
    </source>
</evidence>
<dbReference type="GO" id="GO:0003676">
    <property type="term" value="F:nucleic acid binding"/>
    <property type="evidence" value="ECO:0007669"/>
    <property type="project" value="InterPro"/>
</dbReference>
<evidence type="ECO:0000256" key="6">
    <source>
        <dbReference type="RuleBase" id="RU004355"/>
    </source>
</evidence>
<evidence type="ECO:0000259" key="7">
    <source>
        <dbReference type="Pfam" id="PF02601"/>
    </source>
</evidence>
<dbReference type="GO" id="GO:0005737">
    <property type="term" value="C:cytoplasm"/>
    <property type="evidence" value="ECO:0007669"/>
    <property type="project" value="UniProtKB-SubCell"/>
</dbReference>
<evidence type="ECO:0000256" key="4">
    <source>
        <dbReference type="ARBA" id="ARBA00022839"/>
    </source>
</evidence>
<dbReference type="InterPro" id="IPR003753">
    <property type="entry name" value="Exonuc_VII_L"/>
</dbReference>
<comment type="caution">
    <text evidence="9">The sequence shown here is derived from an EMBL/GenBank/DDBJ whole genome shotgun (WGS) entry which is preliminary data.</text>
</comment>
<keyword evidence="4 5" id="KW-0269">Exonuclease</keyword>
<dbReference type="HAMAP" id="MF_00378">
    <property type="entry name" value="Exonuc_7_L"/>
    <property type="match status" value="1"/>
</dbReference>
<comment type="similarity">
    <text evidence="5 6">Belongs to the XseA family.</text>
</comment>
<dbReference type="AlphaFoldDB" id="A0A939DP72"/>
<evidence type="ECO:0000256" key="1">
    <source>
        <dbReference type="ARBA" id="ARBA00022490"/>
    </source>
</evidence>
<dbReference type="PANTHER" id="PTHR30008:SF0">
    <property type="entry name" value="EXODEOXYRIBONUCLEASE 7 LARGE SUBUNIT"/>
    <property type="match status" value="1"/>
</dbReference>
<dbReference type="EC" id="3.1.11.6" evidence="5"/>
<dbReference type="GO" id="GO:0009318">
    <property type="term" value="C:exodeoxyribonuclease VII complex"/>
    <property type="evidence" value="ECO:0007669"/>
    <property type="project" value="UniProtKB-UniRule"/>
</dbReference>
<feature type="domain" description="Exonuclease VII large subunit C-terminal" evidence="7">
    <location>
        <begin position="125"/>
        <end position="438"/>
    </location>
</feature>
<dbReference type="Proteomes" id="UP000664654">
    <property type="component" value="Unassembled WGS sequence"/>
</dbReference>
<dbReference type="CDD" id="cd04489">
    <property type="entry name" value="ExoVII_LU_OBF"/>
    <property type="match status" value="1"/>
</dbReference>
<dbReference type="RefSeq" id="WP_206574527.1">
    <property type="nucleotide sequence ID" value="NZ_JAFKCV010000008.1"/>
</dbReference>
<dbReference type="InterPro" id="IPR025824">
    <property type="entry name" value="OB-fold_nuc-bd_dom"/>
</dbReference>